<evidence type="ECO:0000313" key="1">
    <source>
        <dbReference type="EMBL" id="KZS20232.1"/>
    </source>
</evidence>
<reference evidence="1 2" key="1">
    <citation type="submission" date="2016-03" db="EMBL/GenBank/DDBJ databases">
        <title>EvidentialGene: Evidence-directed Construction of Genes on Genomes.</title>
        <authorList>
            <person name="Gilbert D.G."/>
            <person name="Choi J.-H."/>
            <person name="Mockaitis K."/>
            <person name="Colbourne J."/>
            <person name="Pfrender M."/>
        </authorList>
    </citation>
    <scope>NUCLEOTIDE SEQUENCE [LARGE SCALE GENOMIC DNA]</scope>
    <source>
        <strain evidence="1 2">Xinb3</strain>
        <tissue evidence="1">Complete organism</tissue>
    </source>
</reference>
<organism evidence="1 2">
    <name type="scientific">Daphnia magna</name>
    <dbReference type="NCBI Taxonomy" id="35525"/>
    <lineage>
        <taxon>Eukaryota</taxon>
        <taxon>Metazoa</taxon>
        <taxon>Ecdysozoa</taxon>
        <taxon>Arthropoda</taxon>
        <taxon>Crustacea</taxon>
        <taxon>Branchiopoda</taxon>
        <taxon>Diplostraca</taxon>
        <taxon>Cladocera</taxon>
        <taxon>Anomopoda</taxon>
        <taxon>Daphniidae</taxon>
        <taxon>Daphnia</taxon>
    </lineage>
</organism>
<evidence type="ECO:0000313" key="2">
    <source>
        <dbReference type="Proteomes" id="UP000076858"/>
    </source>
</evidence>
<gene>
    <name evidence="1" type="ORF">APZ42_013245</name>
</gene>
<keyword evidence="2" id="KW-1185">Reference proteome</keyword>
<dbReference type="Proteomes" id="UP000076858">
    <property type="component" value="Unassembled WGS sequence"/>
</dbReference>
<name>A0A162R4U3_9CRUS</name>
<sequence length="80" mass="9569">MQRLAKRQKNQYPLPFSCKMRGRRSGTLLLSGVSVPTQRTLNLRLPYVQYEASFFWFLFSVMCNNYAYNGGLRWHRLNQY</sequence>
<dbReference type="EMBL" id="LRGB01000243">
    <property type="protein sequence ID" value="KZS20232.1"/>
    <property type="molecule type" value="Genomic_DNA"/>
</dbReference>
<accession>A0A162R4U3</accession>
<protein>
    <submittedName>
        <fullName evidence="1">Uncharacterized protein</fullName>
    </submittedName>
</protein>
<proteinExistence type="predicted"/>
<dbReference type="AlphaFoldDB" id="A0A162R4U3"/>
<comment type="caution">
    <text evidence="1">The sequence shown here is derived from an EMBL/GenBank/DDBJ whole genome shotgun (WGS) entry which is preliminary data.</text>
</comment>